<dbReference type="Proteomes" id="UP000028123">
    <property type="component" value="Unassembled WGS sequence"/>
</dbReference>
<comment type="caution">
    <text evidence="2">The sequence shown here is derived from an EMBL/GenBank/DDBJ whole genome shotgun (WGS) entry which is preliminary data.</text>
</comment>
<evidence type="ECO:0000313" key="3">
    <source>
        <dbReference type="Proteomes" id="UP000028123"/>
    </source>
</evidence>
<dbReference type="RefSeq" id="WP_036691053.1">
    <property type="nucleotide sequence ID" value="NZ_JNVM01000036.1"/>
</dbReference>
<proteinExistence type="predicted"/>
<dbReference type="eggNOG" id="ENOG503077V">
    <property type="taxonomic scope" value="Bacteria"/>
</dbReference>
<keyword evidence="3" id="KW-1185">Reference proteome</keyword>
<gene>
    <name evidence="2" type="ORF">ET33_22810</name>
</gene>
<dbReference type="AlphaFoldDB" id="A0A081NVP9"/>
<organism evidence="2 3">
    <name type="scientific">Paenibacillus tyrfis</name>
    <dbReference type="NCBI Taxonomy" id="1501230"/>
    <lineage>
        <taxon>Bacteria</taxon>
        <taxon>Bacillati</taxon>
        <taxon>Bacillota</taxon>
        <taxon>Bacilli</taxon>
        <taxon>Bacillales</taxon>
        <taxon>Paenibacillaceae</taxon>
        <taxon>Paenibacillus</taxon>
    </lineage>
</organism>
<reference evidence="2 3" key="1">
    <citation type="submission" date="2014-06" db="EMBL/GenBank/DDBJ databases">
        <title>Draft genome sequence of Paenibacillus sp. MSt1.</title>
        <authorList>
            <person name="Aw Y.K."/>
            <person name="Ong K.S."/>
            <person name="Gan H.M."/>
            <person name="Lee S.M."/>
        </authorList>
    </citation>
    <scope>NUCLEOTIDE SEQUENCE [LARGE SCALE GENOMIC DNA]</scope>
    <source>
        <strain evidence="2 3">MSt1</strain>
    </source>
</reference>
<protein>
    <submittedName>
        <fullName evidence="2">Uncharacterized protein</fullName>
    </submittedName>
</protein>
<name>A0A081NVP9_9BACL</name>
<accession>A0A081NVP9</accession>
<dbReference type="OrthoDB" id="2734700at2"/>
<sequence>MNRESDSPTMDWLYDVYEKKKRRAFELGKQATDLLASESKRISHRAVAQKSKEIDPDGIGIHANTILSNKELHEYISQHSTSKSSKARKAPKMPQEELSNIFKQVKEDRDIERVRRRYMKLSKSELVELLIQSEQYIAQNNKLWLKEEFEKHQ</sequence>
<evidence type="ECO:0000313" key="2">
    <source>
        <dbReference type="EMBL" id="KEQ22522.1"/>
    </source>
</evidence>
<evidence type="ECO:0000256" key="1">
    <source>
        <dbReference type="SAM" id="MobiDB-lite"/>
    </source>
</evidence>
<dbReference type="EMBL" id="JNVM01000036">
    <property type="protein sequence ID" value="KEQ22522.1"/>
    <property type="molecule type" value="Genomic_DNA"/>
</dbReference>
<feature type="region of interest" description="Disordered" evidence="1">
    <location>
        <begin position="77"/>
        <end position="97"/>
    </location>
</feature>